<feature type="domain" description="Secretion system C-terminal sorting" evidence="4">
    <location>
        <begin position="391"/>
        <end position="457"/>
    </location>
</feature>
<sequence length="461" mass="52332">MKTLIFYFLLSVSSIVFAQNSTPSQAYFNPITISEIECIPDAHRQNILQEIETNKRAILEVNPEIFQNRTTTHPLFELPFKAKSGFTDYGYYSLFNQVDHNIAPAGQLLDYNCGERTYDWATGNHAGTDYVVWPYPWKKMDEDVMEVIAAAPGIIIQKKDGHFDKNCVNNGNPNWNGVILEHSDGSQSWYWHFKDGSTTTKNVGDAVASGEYLGLAGSSGSSTIPHLHFEVHDAAGDLIDPYAGPCNDLNSDSWWIEQPDYMVPEILTLSTHYSEILDDECGEIEDTYGELNFLPGETIYFKLFYRDIQTGDITNIQVKKPNGTILWDYDFVSDWPNHFAAYTYWVWPTDNTWEDGVYDVTVTFKGNTYETIFGINTNLLVNKPEINEVLIFPNPTSDFINVQSVEEISSISVYDLAGREIFKHLPQSENTTIDFSKFNIGIYLVKVDSADKSQTFKISKL</sequence>
<evidence type="ECO:0000259" key="4">
    <source>
        <dbReference type="Pfam" id="PF18962"/>
    </source>
</evidence>
<feature type="signal peptide" evidence="2">
    <location>
        <begin position="1"/>
        <end position="18"/>
    </location>
</feature>
<comment type="caution">
    <text evidence="5">The sequence shown here is derived from an EMBL/GenBank/DDBJ whole genome shotgun (WGS) entry which is preliminary data.</text>
</comment>
<gene>
    <name evidence="5" type="ORF">K8344_05725</name>
</gene>
<proteinExistence type="predicted"/>
<protein>
    <submittedName>
        <fullName evidence="5">T9SS type A sorting domain-containing protein</fullName>
    </submittedName>
</protein>
<dbReference type="Proteomes" id="UP001139462">
    <property type="component" value="Unassembled WGS sequence"/>
</dbReference>
<keyword evidence="1 2" id="KW-0732">Signal</keyword>
<evidence type="ECO:0000256" key="1">
    <source>
        <dbReference type="ARBA" id="ARBA00022729"/>
    </source>
</evidence>
<dbReference type="Gene3D" id="2.70.70.10">
    <property type="entry name" value="Glucose Permease (Domain IIA)"/>
    <property type="match status" value="1"/>
</dbReference>
<dbReference type="PANTHER" id="PTHR21666:SF270">
    <property type="entry name" value="MUREIN HYDROLASE ACTIVATOR ENVC"/>
    <property type="match status" value="1"/>
</dbReference>
<reference evidence="5" key="1">
    <citation type="submission" date="2021-09" db="EMBL/GenBank/DDBJ databases">
        <title>Genome of Aequorivita sp. strain F64183.</title>
        <authorList>
            <person name="Wang Y."/>
        </authorList>
    </citation>
    <scope>NUCLEOTIDE SEQUENCE</scope>
    <source>
        <strain evidence="5">F64183</strain>
    </source>
</reference>
<evidence type="ECO:0000313" key="5">
    <source>
        <dbReference type="EMBL" id="MCG2430610.1"/>
    </source>
</evidence>
<dbReference type="RefSeq" id="WP_237607793.1">
    <property type="nucleotide sequence ID" value="NZ_JAIRBB010000003.1"/>
</dbReference>
<evidence type="ECO:0000313" key="6">
    <source>
        <dbReference type="Proteomes" id="UP001139462"/>
    </source>
</evidence>
<dbReference type="AlphaFoldDB" id="A0A9X1QZV4"/>
<dbReference type="SUPFAM" id="SSF51261">
    <property type="entry name" value="Duplicated hybrid motif"/>
    <property type="match status" value="1"/>
</dbReference>
<feature type="chain" id="PRO_5040801669" evidence="2">
    <location>
        <begin position="19"/>
        <end position="461"/>
    </location>
</feature>
<evidence type="ECO:0000256" key="2">
    <source>
        <dbReference type="SAM" id="SignalP"/>
    </source>
</evidence>
<dbReference type="InterPro" id="IPR026444">
    <property type="entry name" value="Secre_tail"/>
</dbReference>
<dbReference type="EMBL" id="JAIRBB010000003">
    <property type="protein sequence ID" value="MCG2430610.1"/>
    <property type="molecule type" value="Genomic_DNA"/>
</dbReference>
<dbReference type="GO" id="GO:0004222">
    <property type="term" value="F:metalloendopeptidase activity"/>
    <property type="evidence" value="ECO:0007669"/>
    <property type="project" value="TreeGrafter"/>
</dbReference>
<feature type="domain" description="M23ase beta-sheet core" evidence="3">
    <location>
        <begin position="146"/>
        <end position="241"/>
    </location>
</feature>
<keyword evidence="6" id="KW-1185">Reference proteome</keyword>
<dbReference type="PANTHER" id="PTHR21666">
    <property type="entry name" value="PEPTIDASE-RELATED"/>
    <property type="match status" value="1"/>
</dbReference>
<dbReference type="Pfam" id="PF01551">
    <property type="entry name" value="Peptidase_M23"/>
    <property type="match status" value="1"/>
</dbReference>
<dbReference type="NCBIfam" id="TIGR04183">
    <property type="entry name" value="Por_Secre_tail"/>
    <property type="match status" value="1"/>
</dbReference>
<evidence type="ECO:0000259" key="3">
    <source>
        <dbReference type="Pfam" id="PF01551"/>
    </source>
</evidence>
<name>A0A9X1QZV4_9FLAO</name>
<dbReference type="CDD" id="cd12797">
    <property type="entry name" value="M23_peptidase"/>
    <property type="match status" value="1"/>
</dbReference>
<dbReference type="InterPro" id="IPR050570">
    <property type="entry name" value="Cell_wall_metabolism_enzyme"/>
</dbReference>
<dbReference type="Pfam" id="PF18962">
    <property type="entry name" value="Por_Secre_tail"/>
    <property type="match status" value="1"/>
</dbReference>
<accession>A0A9X1QZV4</accession>
<dbReference type="InterPro" id="IPR016047">
    <property type="entry name" value="M23ase_b-sheet_dom"/>
</dbReference>
<dbReference type="InterPro" id="IPR011055">
    <property type="entry name" value="Dup_hybrid_motif"/>
</dbReference>
<organism evidence="5 6">
    <name type="scientific">Aequorivita xiaoshiensis</name>
    <dbReference type="NCBI Taxonomy" id="2874476"/>
    <lineage>
        <taxon>Bacteria</taxon>
        <taxon>Pseudomonadati</taxon>
        <taxon>Bacteroidota</taxon>
        <taxon>Flavobacteriia</taxon>
        <taxon>Flavobacteriales</taxon>
        <taxon>Flavobacteriaceae</taxon>
        <taxon>Aequorivita</taxon>
    </lineage>
</organism>